<protein>
    <recommendedName>
        <fullName evidence="8">Prenyltransferase alpha-alpha toroid domain-containing protein</fullName>
    </recommendedName>
</protein>
<dbReference type="STRING" id="3760.M5W8L5"/>
<proteinExistence type="inferred from homology"/>
<gene>
    <name evidence="9" type="ORF">PRUPE_5G225800</name>
</gene>
<accession>M5W8L5</accession>
<evidence type="ECO:0000256" key="2">
    <source>
        <dbReference type="ARBA" id="ARBA00010497"/>
    </source>
</evidence>
<feature type="domain" description="Prenyltransferase alpha-alpha toroid" evidence="8">
    <location>
        <begin position="150"/>
        <end position="173"/>
    </location>
</feature>
<dbReference type="GO" id="GO:0046872">
    <property type="term" value="F:metal ion binding"/>
    <property type="evidence" value="ECO:0007669"/>
    <property type="project" value="UniProtKB-KW"/>
</dbReference>
<sequence length="174" mass="19231">MAELATQKHVQFILSVEKKEDCLESLAMEHLRMNWAHWGLTTLDLLGKLHTVDADEVVSWASSGFGGNIGHDPHILYTLSAVQVLALFDNIEVLDVDRVANYVAMLQNKDGSFNGNMWGEKAVNYIVSCKNHDDGFGCTSGGESHATQRISDRPYDAVDVYHTYFGVAGLSLLE</sequence>
<dbReference type="Gramene" id="ONI09237">
    <property type="protein sequence ID" value="ONI09237"/>
    <property type="gene ID" value="PRUPE_5G225800"/>
</dbReference>
<dbReference type="Proteomes" id="UP000006882">
    <property type="component" value="Chromosome G5"/>
</dbReference>
<keyword evidence="10" id="KW-1185">Reference proteome</keyword>
<keyword evidence="4" id="KW-0808">Transferase</keyword>
<keyword evidence="7" id="KW-0862">Zinc</keyword>
<comment type="cofactor">
    <cofactor evidence="1">
        <name>Zn(2+)</name>
        <dbReference type="ChEBI" id="CHEBI:29105"/>
    </cofactor>
</comment>
<dbReference type="InterPro" id="IPR001330">
    <property type="entry name" value="Prenyltrans"/>
</dbReference>
<organism evidence="9 10">
    <name type="scientific">Prunus persica</name>
    <name type="common">Peach</name>
    <name type="synonym">Amygdalus persica</name>
    <dbReference type="NCBI Taxonomy" id="3760"/>
    <lineage>
        <taxon>Eukaryota</taxon>
        <taxon>Viridiplantae</taxon>
        <taxon>Streptophyta</taxon>
        <taxon>Embryophyta</taxon>
        <taxon>Tracheophyta</taxon>
        <taxon>Spermatophyta</taxon>
        <taxon>Magnoliopsida</taxon>
        <taxon>eudicotyledons</taxon>
        <taxon>Gunneridae</taxon>
        <taxon>Pentapetalae</taxon>
        <taxon>rosids</taxon>
        <taxon>fabids</taxon>
        <taxon>Rosales</taxon>
        <taxon>Rosaceae</taxon>
        <taxon>Amygdaloideae</taxon>
        <taxon>Amygdaleae</taxon>
        <taxon>Prunus</taxon>
    </lineage>
</organism>
<evidence type="ECO:0000256" key="5">
    <source>
        <dbReference type="ARBA" id="ARBA00022723"/>
    </source>
</evidence>
<dbReference type="AlphaFoldDB" id="M5W8L5"/>
<dbReference type="InterPro" id="IPR008930">
    <property type="entry name" value="Terpenoid_cyclase/PrenylTrfase"/>
</dbReference>
<keyword evidence="6" id="KW-0677">Repeat</keyword>
<dbReference type="Pfam" id="PF00432">
    <property type="entry name" value="Prenyltrans"/>
    <property type="match status" value="2"/>
</dbReference>
<dbReference type="InterPro" id="IPR045089">
    <property type="entry name" value="PGGT1B-like"/>
</dbReference>
<comment type="similarity">
    <text evidence="2">Belongs to the protein prenyltransferase subunit beta family.</text>
</comment>
<dbReference type="Gene3D" id="1.50.10.20">
    <property type="match status" value="2"/>
</dbReference>
<evidence type="ECO:0000313" key="9">
    <source>
        <dbReference type="EMBL" id="ONI09237.1"/>
    </source>
</evidence>
<dbReference type="GO" id="GO:0008318">
    <property type="term" value="F:protein prenyltransferase activity"/>
    <property type="evidence" value="ECO:0007669"/>
    <property type="project" value="InterPro"/>
</dbReference>
<evidence type="ECO:0000256" key="4">
    <source>
        <dbReference type="ARBA" id="ARBA00022679"/>
    </source>
</evidence>
<dbReference type="HOGENOM" id="CLU_101598_1_0_1"/>
<dbReference type="PANTHER" id="PTHR11774">
    <property type="entry name" value="GERANYLGERANYL TRANSFERASE TYPE BETA SUBUNIT"/>
    <property type="match status" value="1"/>
</dbReference>
<evidence type="ECO:0000313" key="10">
    <source>
        <dbReference type="Proteomes" id="UP000006882"/>
    </source>
</evidence>
<evidence type="ECO:0000256" key="6">
    <source>
        <dbReference type="ARBA" id="ARBA00022737"/>
    </source>
</evidence>
<reference evidence="9 10" key="1">
    <citation type="journal article" date="2013" name="Nat. Genet.">
        <title>The high-quality draft genome of peach (Prunus persica) identifies unique patterns of genetic diversity, domestication and genome evolution.</title>
        <authorList>
            <consortium name="International Peach Genome Initiative"/>
            <person name="Verde I."/>
            <person name="Abbott A.G."/>
            <person name="Scalabrin S."/>
            <person name="Jung S."/>
            <person name="Shu S."/>
            <person name="Marroni F."/>
            <person name="Zhebentyayeva T."/>
            <person name="Dettori M.T."/>
            <person name="Grimwood J."/>
            <person name="Cattonaro F."/>
            <person name="Zuccolo A."/>
            <person name="Rossini L."/>
            <person name="Jenkins J."/>
            <person name="Vendramin E."/>
            <person name="Meisel L.A."/>
            <person name="Decroocq V."/>
            <person name="Sosinski B."/>
            <person name="Prochnik S."/>
            <person name="Mitros T."/>
            <person name="Policriti A."/>
            <person name="Cipriani G."/>
            <person name="Dondini L."/>
            <person name="Ficklin S."/>
            <person name="Goodstein D.M."/>
            <person name="Xuan P."/>
            <person name="Del Fabbro C."/>
            <person name="Aramini V."/>
            <person name="Copetti D."/>
            <person name="Gonzalez S."/>
            <person name="Horner D.S."/>
            <person name="Falchi R."/>
            <person name="Lucas S."/>
            <person name="Mica E."/>
            <person name="Maldonado J."/>
            <person name="Lazzari B."/>
            <person name="Bielenberg D."/>
            <person name="Pirona R."/>
            <person name="Miculan M."/>
            <person name="Barakat A."/>
            <person name="Testolin R."/>
            <person name="Stella A."/>
            <person name="Tartarini S."/>
            <person name="Tonutti P."/>
            <person name="Arus P."/>
            <person name="Orellana A."/>
            <person name="Wells C."/>
            <person name="Main D."/>
            <person name="Vizzotto G."/>
            <person name="Silva H."/>
            <person name="Salamini F."/>
            <person name="Schmutz J."/>
            <person name="Morgante M."/>
            <person name="Rokhsar D.S."/>
        </authorList>
    </citation>
    <scope>NUCLEOTIDE SEQUENCE [LARGE SCALE GENOMIC DNA]</scope>
    <source>
        <strain evidence="10">cv. Nemared</strain>
    </source>
</reference>
<feature type="domain" description="Prenyltransferase alpha-alpha toroid" evidence="8">
    <location>
        <begin position="4"/>
        <end position="120"/>
    </location>
</feature>
<dbReference type="EMBL" id="CM007655">
    <property type="protein sequence ID" value="ONI09237.1"/>
    <property type="molecule type" value="Genomic_DNA"/>
</dbReference>
<dbReference type="OMA" id="IVSCKNH"/>
<evidence type="ECO:0000256" key="3">
    <source>
        <dbReference type="ARBA" id="ARBA00022602"/>
    </source>
</evidence>
<keyword evidence="5" id="KW-0479">Metal-binding</keyword>
<name>M5W8L5_PRUPE</name>
<dbReference type="eggNOG" id="KOG0366">
    <property type="taxonomic scope" value="Eukaryota"/>
</dbReference>
<evidence type="ECO:0000256" key="7">
    <source>
        <dbReference type="ARBA" id="ARBA00022833"/>
    </source>
</evidence>
<dbReference type="PANTHER" id="PTHR11774:SF16">
    <property type="entry name" value="GERANYLGERANYL TRANSFERASE TYPE-2 SUBUNIT BETA 1-RELATED"/>
    <property type="match status" value="1"/>
</dbReference>
<keyword evidence="3" id="KW-0637">Prenyltransferase</keyword>
<evidence type="ECO:0000259" key="8">
    <source>
        <dbReference type="Pfam" id="PF00432"/>
    </source>
</evidence>
<evidence type="ECO:0000256" key="1">
    <source>
        <dbReference type="ARBA" id="ARBA00001947"/>
    </source>
</evidence>
<dbReference type="SUPFAM" id="SSF48239">
    <property type="entry name" value="Terpenoid cyclases/Protein prenyltransferases"/>
    <property type="match status" value="1"/>
</dbReference>